<dbReference type="InterPro" id="IPR036612">
    <property type="entry name" value="KH_dom_type_1_sf"/>
</dbReference>
<evidence type="ECO:0000256" key="1">
    <source>
        <dbReference type="PROSITE-ProRule" id="PRU00117"/>
    </source>
</evidence>
<dbReference type="InterPro" id="IPR009097">
    <property type="entry name" value="Cyclic_Pdiesterase"/>
</dbReference>
<dbReference type="InterPro" id="IPR004087">
    <property type="entry name" value="KH_dom"/>
</dbReference>
<organism evidence="5">
    <name type="scientific">Salpingoeca rosetta (strain ATCC 50818 / BSB-021)</name>
    <dbReference type="NCBI Taxonomy" id="946362"/>
    <lineage>
        <taxon>Eukaryota</taxon>
        <taxon>Choanoflagellata</taxon>
        <taxon>Craspedida</taxon>
        <taxon>Salpingoecidae</taxon>
        <taxon>Salpingoeca</taxon>
    </lineage>
</organism>
<keyword evidence="5" id="KW-1185">Reference proteome</keyword>
<keyword evidence="1" id="KW-0694">RNA-binding</keyword>
<evidence type="ECO:0000259" key="3">
    <source>
        <dbReference type="SMART" id="SM00322"/>
    </source>
</evidence>
<dbReference type="InterPro" id="IPR004088">
    <property type="entry name" value="KH_dom_type_1"/>
</dbReference>
<feature type="compositionally biased region" description="Basic and acidic residues" evidence="2">
    <location>
        <begin position="389"/>
        <end position="401"/>
    </location>
</feature>
<dbReference type="GO" id="GO:0006307">
    <property type="term" value="P:DNA alkylation repair"/>
    <property type="evidence" value="ECO:0007669"/>
    <property type="project" value="InterPro"/>
</dbReference>
<dbReference type="GeneID" id="16074497"/>
<dbReference type="SUPFAM" id="SSF55144">
    <property type="entry name" value="LigT-like"/>
    <property type="match status" value="1"/>
</dbReference>
<dbReference type="PANTHER" id="PTHR13360:SF1">
    <property type="entry name" value="ACTIVATING SIGNAL COINTEGRATOR 1 COMPLEX SUBUNIT 1"/>
    <property type="match status" value="1"/>
</dbReference>
<dbReference type="InterPro" id="IPR009210">
    <property type="entry name" value="ASCC1"/>
</dbReference>
<dbReference type="STRING" id="946362.F2UA63"/>
<name>F2UA63_SALR5</name>
<dbReference type="GO" id="GO:0006355">
    <property type="term" value="P:regulation of DNA-templated transcription"/>
    <property type="evidence" value="ECO:0007669"/>
    <property type="project" value="TreeGrafter"/>
</dbReference>
<feature type="region of interest" description="Disordered" evidence="2">
    <location>
        <begin position="364"/>
        <end position="414"/>
    </location>
</feature>
<dbReference type="PROSITE" id="PS50084">
    <property type="entry name" value="KH_TYPE_1"/>
    <property type="match status" value="1"/>
</dbReference>
<dbReference type="EMBL" id="GL832966">
    <property type="protein sequence ID" value="EGD73638.1"/>
    <property type="molecule type" value="Genomic_DNA"/>
</dbReference>
<dbReference type="GO" id="GO:0005634">
    <property type="term" value="C:nucleus"/>
    <property type="evidence" value="ECO:0007669"/>
    <property type="project" value="TreeGrafter"/>
</dbReference>
<dbReference type="KEGG" id="sre:PTSG_05347"/>
<reference evidence="4" key="1">
    <citation type="submission" date="2009-08" db="EMBL/GenBank/DDBJ databases">
        <title>Annotation of Salpingoeca rosetta.</title>
        <authorList>
            <consortium name="The Broad Institute Genome Sequencing Platform"/>
            <person name="Russ C."/>
            <person name="Cuomo C."/>
            <person name="Burger G."/>
            <person name="Gray M.W."/>
            <person name="Holland P.W.H."/>
            <person name="King N."/>
            <person name="Lang F.B.F."/>
            <person name="Roger A.J."/>
            <person name="Ruiz-Trillo I."/>
            <person name="Young S.K."/>
            <person name="Zeng Q."/>
            <person name="Gargeya S."/>
            <person name="Alvarado L."/>
            <person name="Berlin A."/>
            <person name="Chapman S.B."/>
            <person name="Chen Z."/>
            <person name="Freedman E."/>
            <person name="Gellesch M."/>
            <person name="Goldberg J."/>
            <person name="Griggs A."/>
            <person name="Gujja S."/>
            <person name="Heilman E."/>
            <person name="Heiman D."/>
            <person name="Howarth C."/>
            <person name="Mehta T."/>
            <person name="Neiman D."/>
            <person name="Pearson M."/>
            <person name="Roberts A."/>
            <person name="Saif S."/>
            <person name="Shea T."/>
            <person name="Shenoy N."/>
            <person name="Sisk P."/>
            <person name="Stolte C."/>
            <person name="Sykes S."/>
            <person name="White J."/>
            <person name="Yandava C."/>
            <person name="Haas B."/>
            <person name="Nusbaum C."/>
            <person name="Birren B."/>
        </authorList>
    </citation>
    <scope>NUCLEOTIDE SEQUENCE [LARGE SCALE GENOMIC DNA]</scope>
    <source>
        <strain evidence="4">ATCC 50818</strain>
    </source>
</reference>
<dbReference type="SMART" id="SM00322">
    <property type="entry name" value="KH"/>
    <property type="match status" value="1"/>
</dbReference>
<dbReference type="Gene3D" id="3.30.1370.10">
    <property type="entry name" value="K Homology domain, type 1"/>
    <property type="match status" value="1"/>
</dbReference>
<evidence type="ECO:0000256" key="2">
    <source>
        <dbReference type="SAM" id="MobiDB-lite"/>
    </source>
</evidence>
<dbReference type="InterPro" id="IPR019510">
    <property type="entry name" value="AKAP7-like_phosphoesterase"/>
</dbReference>
<protein>
    <recommendedName>
        <fullName evidence="3">K Homology domain-containing protein</fullName>
    </recommendedName>
</protein>
<proteinExistence type="predicted"/>
<dbReference type="InParanoid" id="F2UA63"/>
<dbReference type="AlphaFoldDB" id="F2UA63"/>
<dbReference type="FunCoup" id="F2UA63">
    <property type="interactions" value="452"/>
</dbReference>
<dbReference type="Pfam" id="PF10469">
    <property type="entry name" value="AKAP7_NLS"/>
    <property type="match status" value="1"/>
</dbReference>
<sequence length="414" mass="45325">MDDDATAHVKRPRILMIGRYMYRTNLPPLDERVAPYMEDDHLGMDAEEDVAVETLESGVLRCEIDVPRALHGLVIGRGGAKISGIEKDTQTRIKAPGKRSKKTTFVLEADSMENLDSARTRLQLAMDDAMKKCAPTHFVSIPLTSPQLTEALDTFSQTVMQACGNSPGLTKELFIDKASFHLTLGVMKLFTEADIERAKELLEGIRRDCGELLPTTDRTITIRGLDIMQPAPEQAHVLYARASLGASDALQAFADAVAARYHQAGLFDEPEVKLHATLINTKFRRAVTAGRRPKRVAFDASKILQQLGSHEFGTCALEEVHLSRMSRRDGEYYIPEHVVDVSCADATATPAVDAEAMATAATAEVAETESGDTDVAVERGESSAALQQRQREGDDALRQRSGESVNWDDEPGCG</sequence>
<dbReference type="RefSeq" id="XP_004993919.1">
    <property type="nucleotide sequence ID" value="XM_004993862.1"/>
</dbReference>
<dbReference type="Proteomes" id="UP000007799">
    <property type="component" value="Unassembled WGS sequence"/>
</dbReference>
<dbReference type="eggNOG" id="KOG2814">
    <property type="taxonomic scope" value="Eukaryota"/>
</dbReference>
<feature type="domain" description="K Homology" evidence="3">
    <location>
        <begin position="58"/>
        <end position="127"/>
    </location>
</feature>
<accession>F2UA63</accession>
<gene>
    <name evidence="4" type="ORF">PTSG_05347</name>
</gene>
<dbReference type="Gene3D" id="3.90.1140.10">
    <property type="entry name" value="Cyclic phosphodiesterase"/>
    <property type="match status" value="1"/>
</dbReference>
<evidence type="ECO:0000313" key="5">
    <source>
        <dbReference type="Proteomes" id="UP000007799"/>
    </source>
</evidence>
<dbReference type="PANTHER" id="PTHR13360">
    <property type="entry name" value="ACTIVATING SIGNAL COINTEGRATOR 1 COMPLEX SUBUNIT 1"/>
    <property type="match status" value="1"/>
</dbReference>
<dbReference type="GO" id="GO:0003723">
    <property type="term" value="F:RNA binding"/>
    <property type="evidence" value="ECO:0007669"/>
    <property type="project" value="UniProtKB-UniRule"/>
</dbReference>
<dbReference type="Pfam" id="PF00013">
    <property type="entry name" value="KH_1"/>
    <property type="match status" value="1"/>
</dbReference>
<dbReference type="OMA" id="CLAHFQT"/>
<dbReference type="SUPFAM" id="SSF54791">
    <property type="entry name" value="Eukaryotic type KH-domain (KH-domain type I)"/>
    <property type="match status" value="1"/>
</dbReference>
<dbReference type="OrthoDB" id="277832at2759"/>
<evidence type="ECO:0000313" key="4">
    <source>
        <dbReference type="EMBL" id="EGD73638.1"/>
    </source>
</evidence>